<keyword evidence="1" id="KW-0732">Signal</keyword>
<reference evidence="3" key="1">
    <citation type="submission" date="2016-10" db="EMBL/GenBank/DDBJ databases">
        <authorList>
            <person name="Varghese N."/>
            <person name="Submissions S."/>
        </authorList>
    </citation>
    <scope>NUCLEOTIDE SEQUENCE [LARGE SCALE GENOMIC DNA]</scope>
    <source>
        <strain evidence="3">DSM 43163</strain>
    </source>
</reference>
<sequence>MLGRVKRKSLFALAGAAAGAAAVTVGVVAVLVDGDGGTVEDRATLRPAAGVTTGTIGKITAVLQEHGATGCRSEQSRVECRLSDRYVAAQVVDPRQGLTMDSLLPVWKSGTAQAATGDRGPFAVLQGAGWLVTGPDTFVDAVRGELSGRIVYCDRPYSTCK</sequence>
<accession>A0A1H6DLA7</accession>
<protein>
    <submittedName>
        <fullName evidence="2">Uncharacterized protein</fullName>
    </submittedName>
</protein>
<gene>
    <name evidence="2" type="ORF">SAMN04489712_11817</name>
</gene>
<proteinExistence type="predicted"/>
<feature type="chain" id="PRO_5038642338" evidence="1">
    <location>
        <begin position="23"/>
        <end position="161"/>
    </location>
</feature>
<evidence type="ECO:0000256" key="1">
    <source>
        <dbReference type="SAM" id="SignalP"/>
    </source>
</evidence>
<name>A0A1H6DLA7_9ACTN</name>
<dbReference type="Proteomes" id="UP000236723">
    <property type="component" value="Unassembled WGS sequence"/>
</dbReference>
<dbReference type="EMBL" id="FNVO01000018">
    <property type="protein sequence ID" value="SEG85496.1"/>
    <property type="molecule type" value="Genomic_DNA"/>
</dbReference>
<evidence type="ECO:0000313" key="3">
    <source>
        <dbReference type="Proteomes" id="UP000236723"/>
    </source>
</evidence>
<organism evidence="2 3">
    <name type="scientific">Thermomonospora echinospora</name>
    <dbReference type="NCBI Taxonomy" id="1992"/>
    <lineage>
        <taxon>Bacteria</taxon>
        <taxon>Bacillati</taxon>
        <taxon>Actinomycetota</taxon>
        <taxon>Actinomycetes</taxon>
        <taxon>Streptosporangiales</taxon>
        <taxon>Thermomonosporaceae</taxon>
        <taxon>Thermomonospora</taxon>
    </lineage>
</organism>
<keyword evidence="3" id="KW-1185">Reference proteome</keyword>
<evidence type="ECO:0000313" key="2">
    <source>
        <dbReference type="EMBL" id="SEG85496.1"/>
    </source>
</evidence>
<feature type="signal peptide" evidence="1">
    <location>
        <begin position="1"/>
        <end position="22"/>
    </location>
</feature>
<dbReference type="AlphaFoldDB" id="A0A1H6DLA7"/>